<reference evidence="1 2" key="1">
    <citation type="journal article" date="2019" name="Nat. Microbiol.">
        <title>Wide diversity of methane and short-chain alkane metabolisms in uncultured archaea.</title>
        <authorList>
            <person name="Borrel G."/>
            <person name="Adam P.S."/>
            <person name="McKay L.J."/>
            <person name="Chen L.X."/>
            <person name="Sierra-Garcia I.N."/>
            <person name="Sieber C.M."/>
            <person name="Letourneur Q."/>
            <person name="Ghozlane A."/>
            <person name="Andersen G.L."/>
            <person name="Li W.J."/>
            <person name="Hallam S.J."/>
            <person name="Muyzer G."/>
            <person name="de Oliveira V.M."/>
            <person name="Inskeep W.P."/>
            <person name="Banfield J.F."/>
            <person name="Gribaldo S."/>
        </authorList>
    </citation>
    <scope>NUCLEOTIDE SEQUENCE [LARGE SCALE GENOMIC DNA]</scope>
    <source>
        <strain evidence="1">NM1b</strain>
    </source>
</reference>
<evidence type="ECO:0000313" key="1">
    <source>
        <dbReference type="EMBL" id="RZN68954.1"/>
    </source>
</evidence>
<accession>A0A520KXH1</accession>
<dbReference type="EMBL" id="RXIL01000091">
    <property type="protein sequence ID" value="RZN68954.1"/>
    <property type="molecule type" value="Genomic_DNA"/>
</dbReference>
<organism evidence="1 2">
    <name type="scientific">Candidatus Methanolliviera hydrocarbonicum</name>
    <dbReference type="NCBI Taxonomy" id="2491085"/>
    <lineage>
        <taxon>Archaea</taxon>
        <taxon>Methanobacteriati</taxon>
        <taxon>Methanobacteriota</taxon>
        <taxon>Candidatus Methanoliparia</taxon>
        <taxon>Candidatus Methanoliparales</taxon>
        <taxon>Candidatus Methanollivieraceae</taxon>
        <taxon>Candidatus Methanolliviera</taxon>
    </lineage>
</organism>
<dbReference type="PANTHER" id="PTHR37460:SF1">
    <property type="entry name" value="ENDONUCLEASE III"/>
    <property type="match status" value="1"/>
</dbReference>
<sequence>MKLGGVYNLILKNEKDKKIEIGSIGEIEFKSGFYTYTGSALGKNGFKRIWRHVENFNLKEKSYKRWWHVDYLKDPMNMIGFFFTKTEERAECILAKEISKHLNGVEKFGCSDCNCASHLHYSKDKIEILEAVLNAHDYVRRYFTSSKSYPLDPL</sequence>
<protein>
    <submittedName>
        <fullName evidence="1">GIY-YIG nuclease family protein</fullName>
    </submittedName>
</protein>
<comment type="caution">
    <text evidence="1">The sequence shown here is derived from an EMBL/GenBank/DDBJ whole genome shotgun (WGS) entry which is preliminary data.</text>
</comment>
<dbReference type="CDD" id="cd10441">
    <property type="entry name" value="GIY-YIG_COG1833"/>
    <property type="match status" value="1"/>
</dbReference>
<name>A0A520KXH1_9EURY</name>
<dbReference type="Pfam" id="PF01986">
    <property type="entry name" value="DUF123"/>
    <property type="match status" value="1"/>
</dbReference>
<dbReference type="Proteomes" id="UP000320766">
    <property type="component" value="Unassembled WGS sequence"/>
</dbReference>
<dbReference type="AlphaFoldDB" id="A0A520KXH1"/>
<dbReference type="InterPro" id="IPR002837">
    <property type="entry name" value="DUF123"/>
</dbReference>
<evidence type="ECO:0000313" key="2">
    <source>
        <dbReference type="Proteomes" id="UP000320766"/>
    </source>
</evidence>
<dbReference type="PANTHER" id="PTHR37460">
    <property type="entry name" value="ENDONUCLEASE III"/>
    <property type="match status" value="1"/>
</dbReference>
<gene>
    <name evidence="1" type="ORF">EF807_05175</name>
</gene>
<proteinExistence type="predicted"/>